<organism evidence="3 4">
    <name type="scientific">Candidatus Uhrbacteria bacterium RIFCSPLOWO2_02_FULL_48_12</name>
    <dbReference type="NCBI Taxonomy" id="1802407"/>
    <lineage>
        <taxon>Bacteria</taxon>
        <taxon>Candidatus Uhriibacteriota</taxon>
    </lineage>
</organism>
<reference evidence="3 4" key="1">
    <citation type="journal article" date="2016" name="Nat. Commun.">
        <title>Thousands of microbial genomes shed light on interconnected biogeochemical processes in an aquifer system.</title>
        <authorList>
            <person name="Anantharaman K."/>
            <person name="Brown C.T."/>
            <person name="Hug L.A."/>
            <person name="Sharon I."/>
            <person name="Castelle C.J."/>
            <person name="Probst A.J."/>
            <person name="Thomas B.C."/>
            <person name="Singh A."/>
            <person name="Wilkins M.J."/>
            <person name="Karaoz U."/>
            <person name="Brodie E.L."/>
            <person name="Williams K.H."/>
            <person name="Hubbard S.S."/>
            <person name="Banfield J.F."/>
        </authorList>
    </citation>
    <scope>NUCLEOTIDE SEQUENCE [LARGE SCALE GENOMIC DNA]</scope>
</reference>
<evidence type="ECO:0000313" key="3">
    <source>
        <dbReference type="EMBL" id="OGL86045.1"/>
    </source>
</evidence>
<feature type="domain" description="HTH HARE-type" evidence="2">
    <location>
        <begin position="301"/>
        <end position="365"/>
    </location>
</feature>
<dbReference type="Gene3D" id="1.10.10.1250">
    <property type="entry name" value="RNA polymerase, subunit delta, N-terminal domain"/>
    <property type="match status" value="1"/>
</dbReference>
<dbReference type="SUPFAM" id="SSF88659">
    <property type="entry name" value="Sigma3 and sigma4 domains of RNA polymerase sigma factors"/>
    <property type="match status" value="1"/>
</dbReference>
<dbReference type="GO" id="GO:0003700">
    <property type="term" value="F:DNA-binding transcription factor activity"/>
    <property type="evidence" value="ECO:0007669"/>
    <property type="project" value="InterPro"/>
</dbReference>
<keyword evidence="1" id="KW-0804">Transcription</keyword>
<dbReference type="Pfam" id="PF04545">
    <property type="entry name" value="Sigma70_r4"/>
    <property type="match status" value="1"/>
</dbReference>
<protein>
    <recommendedName>
        <fullName evidence="2">HTH HARE-type domain-containing protein</fullName>
    </recommendedName>
</protein>
<dbReference type="EMBL" id="MGEP01000054">
    <property type="protein sequence ID" value="OGL86045.1"/>
    <property type="molecule type" value="Genomic_DNA"/>
</dbReference>
<gene>
    <name evidence="3" type="ORF">A3I40_03260</name>
</gene>
<dbReference type="AlphaFoldDB" id="A0A1F7V6F0"/>
<dbReference type="PROSITE" id="PS51913">
    <property type="entry name" value="HTH_HARE"/>
    <property type="match status" value="1"/>
</dbReference>
<dbReference type="InterPro" id="IPR007630">
    <property type="entry name" value="RNA_pol_sigma70_r4"/>
</dbReference>
<name>A0A1F7V6F0_9BACT</name>
<evidence type="ECO:0000256" key="1">
    <source>
        <dbReference type="ARBA" id="ARBA00023163"/>
    </source>
</evidence>
<dbReference type="InterPro" id="IPR000943">
    <property type="entry name" value="RNA_pol_sigma70"/>
</dbReference>
<dbReference type="GO" id="GO:0006352">
    <property type="term" value="P:DNA-templated transcription initiation"/>
    <property type="evidence" value="ECO:0007669"/>
    <property type="project" value="InterPro"/>
</dbReference>
<dbReference type="Proteomes" id="UP000178723">
    <property type="component" value="Unassembled WGS sequence"/>
</dbReference>
<evidence type="ECO:0000313" key="4">
    <source>
        <dbReference type="Proteomes" id="UP000178723"/>
    </source>
</evidence>
<sequence length="429" mass="49261">MTYFCFYAILELIIIALKSSNKTVKFMAANAILDKILTQRHADEIRAFNPITVVDDLMRGISDRERVVIIERFRLSEKGTEATLEEIGDRFKITRERVRQLIKVVIIKLRELQTGHDEIQRFTRIAEQLLQSFGGVLEERFFISELLDLSEAPKDEPSHHRAVAYLEFLLNETVVEAIEHRPANNTRRAVYAIPGIDDRLLVSAINEFVSIVDSAKTPLSEEELIKEFKKLPLYSEKKSILVDEPVRLAREFFKTGVSVSVPPSPKEESEVLRAYIAAAAQLEQNIFGEWGRKEWPTIHPKRMNDKIYLVLKHEGKPLHFVSIADKVNTAHFDHKVAKSPSVHNELILDKRFVLVGRGIYALKEWGFSRGTVTEVIKDILKGPDGLTREEVVEEVLKRRFVKKQTIHLALMNRAQFTKQNNGRYILAAQ</sequence>
<accession>A0A1F7V6F0</accession>
<dbReference type="InterPro" id="IPR013324">
    <property type="entry name" value="RNA_pol_sigma_r3/r4-like"/>
</dbReference>
<dbReference type="InterPro" id="IPR038087">
    <property type="entry name" value="RNAP_delta_N_dom_sf"/>
</dbReference>
<dbReference type="Gene3D" id="1.10.10.10">
    <property type="entry name" value="Winged helix-like DNA-binding domain superfamily/Winged helix DNA-binding domain"/>
    <property type="match status" value="1"/>
</dbReference>
<dbReference type="InterPro" id="IPR036388">
    <property type="entry name" value="WH-like_DNA-bd_sf"/>
</dbReference>
<dbReference type="InterPro" id="IPR007759">
    <property type="entry name" value="Asxl_HARE-HTH"/>
</dbReference>
<proteinExistence type="predicted"/>
<dbReference type="STRING" id="1802407.A3I40_03260"/>
<evidence type="ECO:0000259" key="2">
    <source>
        <dbReference type="PROSITE" id="PS51913"/>
    </source>
</evidence>
<comment type="caution">
    <text evidence="3">The sequence shown here is derived from an EMBL/GenBank/DDBJ whole genome shotgun (WGS) entry which is preliminary data.</text>
</comment>
<dbReference type="PRINTS" id="PR00046">
    <property type="entry name" value="SIGMA70FCT"/>
</dbReference>